<accession>A0A3L6PSJ5</accession>
<evidence type="ECO:0000313" key="2">
    <source>
        <dbReference type="Proteomes" id="UP000275267"/>
    </source>
</evidence>
<name>A0A3L6PSJ5_PANMI</name>
<protein>
    <submittedName>
        <fullName evidence="1">Retrotransposon protein, putative, unclassified</fullName>
    </submittedName>
</protein>
<sequence length="145" mass="16813">MKDRYIPNKLPTSLPGWRDRWFYVGNHALSLAERTPGAPILGEEWTTIPEDKSQVNELLEKIMELRNKGVTGTSMIYSWSIRRIQPLQKLILQGEAVMRASRVLLDANMVPYLQTLFHVRNPRKQVRVSSRTRLSSTYPPPRLEL</sequence>
<dbReference type="PANTHER" id="PTHR33026:SF7">
    <property type="entry name" value="OS03G0100275 PROTEIN"/>
    <property type="match status" value="1"/>
</dbReference>
<reference evidence="2" key="1">
    <citation type="journal article" date="2019" name="Nat. Commun.">
        <title>The genome of broomcorn millet.</title>
        <authorList>
            <person name="Zou C."/>
            <person name="Miki D."/>
            <person name="Li D."/>
            <person name="Tang Q."/>
            <person name="Xiao L."/>
            <person name="Rajput S."/>
            <person name="Deng P."/>
            <person name="Jia W."/>
            <person name="Huang R."/>
            <person name="Zhang M."/>
            <person name="Sun Y."/>
            <person name="Hu J."/>
            <person name="Fu X."/>
            <person name="Schnable P.S."/>
            <person name="Li F."/>
            <person name="Zhang H."/>
            <person name="Feng B."/>
            <person name="Zhu X."/>
            <person name="Liu R."/>
            <person name="Schnable J.C."/>
            <person name="Zhu J.-K."/>
            <person name="Zhang H."/>
        </authorList>
    </citation>
    <scope>NUCLEOTIDE SEQUENCE [LARGE SCALE GENOMIC DNA]</scope>
</reference>
<organism evidence="1 2">
    <name type="scientific">Panicum miliaceum</name>
    <name type="common">Proso millet</name>
    <name type="synonym">Broomcorn millet</name>
    <dbReference type="NCBI Taxonomy" id="4540"/>
    <lineage>
        <taxon>Eukaryota</taxon>
        <taxon>Viridiplantae</taxon>
        <taxon>Streptophyta</taxon>
        <taxon>Embryophyta</taxon>
        <taxon>Tracheophyta</taxon>
        <taxon>Spermatophyta</taxon>
        <taxon>Magnoliopsida</taxon>
        <taxon>Liliopsida</taxon>
        <taxon>Poales</taxon>
        <taxon>Poaceae</taxon>
        <taxon>PACMAD clade</taxon>
        <taxon>Panicoideae</taxon>
        <taxon>Panicodae</taxon>
        <taxon>Paniceae</taxon>
        <taxon>Panicinae</taxon>
        <taxon>Panicum</taxon>
        <taxon>Panicum sect. Panicum</taxon>
    </lineage>
</organism>
<proteinExistence type="predicted"/>
<dbReference type="AlphaFoldDB" id="A0A3L6PSJ5"/>
<dbReference type="EMBL" id="PQIB02000016">
    <property type="protein sequence ID" value="RLM61787.1"/>
    <property type="molecule type" value="Genomic_DNA"/>
</dbReference>
<evidence type="ECO:0000313" key="1">
    <source>
        <dbReference type="EMBL" id="RLM61787.1"/>
    </source>
</evidence>
<gene>
    <name evidence="1" type="ORF">C2845_PM14G09870</name>
</gene>
<dbReference type="Proteomes" id="UP000275267">
    <property type="component" value="Unassembled WGS sequence"/>
</dbReference>
<comment type="caution">
    <text evidence="1">The sequence shown here is derived from an EMBL/GenBank/DDBJ whole genome shotgun (WGS) entry which is preliminary data.</text>
</comment>
<keyword evidence="2" id="KW-1185">Reference proteome</keyword>
<dbReference type="PANTHER" id="PTHR33026">
    <property type="entry name" value="OS06G0360600 PROTEIN"/>
    <property type="match status" value="1"/>
</dbReference>